<dbReference type="GO" id="GO:0070006">
    <property type="term" value="F:metalloaminopeptidase activity"/>
    <property type="evidence" value="ECO:0007669"/>
    <property type="project" value="TreeGrafter"/>
</dbReference>
<reference evidence="3 4" key="1">
    <citation type="submission" date="2023-03" db="EMBL/GenBank/DDBJ databases">
        <title>Genome insight into feeding habits of ladybird beetles.</title>
        <authorList>
            <person name="Li H.-S."/>
            <person name="Huang Y.-H."/>
            <person name="Pang H."/>
        </authorList>
    </citation>
    <scope>NUCLEOTIDE SEQUENCE [LARGE SCALE GENOMIC DNA]</scope>
    <source>
        <strain evidence="3">SYSU_2023b</strain>
        <tissue evidence="3">Whole body</tissue>
    </source>
</reference>
<dbReference type="GO" id="GO:0005737">
    <property type="term" value="C:cytoplasm"/>
    <property type="evidence" value="ECO:0007669"/>
    <property type="project" value="TreeGrafter"/>
</dbReference>
<dbReference type="Pfam" id="PF17900">
    <property type="entry name" value="Peptidase_M1_N"/>
    <property type="match status" value="1"/>
</dbReference>
<accession>A0AAW1UQ89</accession>
<proteinExistence type="predicted"/>
<organism evidence="3 4">
    <name type="scientific">Henosepilachna vigintioctopunctata</name>
    <dbReference type="NCBI Taxonomy" id="420089"/>
    <lineage>
        <taxon>Eukaryota</taxon>
        <taxon>Metazoa</taxon>
        <taxon>Ecdysozoa</taxon>
        <taxon>Arthropoda</taxon>
        <taxon>Hexapoda</taxon>
        <taxon>Insecta</taxon>
        <taxon>Pterygota</taxon>
        <taxon>Neoptera</taxon>
        <taxon>Endopterygota</taxon>
        <taxon>Coleoptera</taxon>
        <taxon>Polyphaga</taxon>
        <taxon>Cucujiformia</taxon>
        <taxon>Coccinelloidea</taxon>
        <taxon>Coccinellidae</taxon>
        <taxon>Epilachninae</taxon>
        <taxon>Epilachnini</taxon>
        <taxon>Henosepilachna</taxon>
    </lineage>
</organism>
<dbReference type="PANTHER" id="PTHR11533">
    <property type="entry name" value="PROTEASE M1 ZINC METALLOPROTEASE"/>
    <property type="match status" value="1"/>
</dbReference>
<keyword evidence="1" id="KW-0732">Signal</keyword>
<feature type="signal peptide" evidence="1">
    <location>
        <begin position="1"/>
        <end position="19"/>
    </location>
</feature>
<dbReference type="AlphaFoldDB" id="A0AAW1UQ89"/>
<comment type="caution">
    <text evidence="3">The sequence shown here is derived from an EMBL/GenBank/DDBJ whole genome shotgun (WGS) entry which is preliminary data.</text>
</comment>
<evidence type="ECO:0000313" key="4">
    <source>
        <dbReference type="Proteomes" id="UP001431783"/>
    </source>
</evidence>
<evidence type="ECO:0000259" key="2">
    <source>
        <dbReference type="Pfam" id="PF17900"/>
    </source>
</evidence>
<dbReference type="PANTHER" id="PTHR11533:SF299">
    <property type="entry name" value="AMINOPEPTIDASE"/>
    <property type="match status" value="1"/>
</dbReference>
<dbReference type="Proteomes" id="UP001431783">
    <property type="component" value="Unassembled WGS sequence"/>
</dbReference>
<dbReference type="EMBL" id="JARQZJ010000094">
    <property type="protein sequence ID" value="KAK9884993.1"/>
    <property type="molecule type" value="Genomic_DNA"/>
</dbReference>
<protein>
    <recommendedName>
        <fullName evidence="2">Aminopeptidase N-like N-terminal domain-containing protein</fullName>
    </recommendedName>
</protein>
<dbReference type="GO" id="GO:0016020">
    <property type="term" value="C:membrane"/>
    <property type="evidence" value="ECO:0007669"/>
    <property type="project" value="TreeGrafter"/>
</dbReference>
<dbReference type="GO" id="GO:0008270">
    <property type="term" value="F:zinc ion binding"/>
    <property type="evidence" value="ECO:0007669"/>
    <property type="project" value="TreeGrafter"/>
</dbReference>
<dbReference type="InterPro" id="IPR042097">
    <property type="entry name" value="Aminopeptidase_N-like_N_sf"/>
</dbReference>
<keyword evidence="4" id="KW-1185">Reference proteome</keyword>
<dbReference type="InterPro" id="IPR050344">
    <property type="entry name" value="Peptidase_M1_aminopeptidases"/>
</dbReference>
<sequence length="149" mass="16961">MLCTFLVIVVLLLSTSVISINVNSYKNIRLKSNVRPIHYDLTLVPDLENGNFYGFANITLKTVTSTDVVVLHSKNLIILLARMTDDVSKSVINVKQVRSLMEEQVVHVHLARKIRPGIYRLSFLYSGSMLNGLTGLYLSYYKNRKNETR</sequence>
<dbReference type="GO" id="GO:0042277">
    <property type="term" value="F:peptide binding"/>
    <property type="evidence" value="ECO:0007669"/>
    <property type="project" value="TreeGrafter"/>
</dbReference>
<evidence type="ECO:0000256" key="1">
    <source>
        <dbReference type="SAM" id="SignalP"/>
    </source>
</evidence>
<feature type="domain" description="Aminopeptidase N-like N-terminal" evidence="2">
    <location>
        <begin position="36"/>
        <end position="148"/>
    </location>
</feature>
<gene>
    <name evidence="3" type="ORF">WA026_009222</name>
</gene>
<dbReference type="GO" id="GO:0043171">
    <property type="term" value="P:peptide catabolic process"/>
    <property type="evidence" value="ECO:0007669"/>
    <property type="project" value="TreeGrafter"/>
</dbReference>
<dbReference type="Gene3D" id="2.60.40.1730">
    <property type="entry name" value="tricorn interacting facor f3 domain"/>
    <property type="match status" value="1"/>
</dbReference>
<feature type="chain" id="PRO_5043901137" description="Aminopeptidase N-like N-terminal domain-containing protein" evidence="1">
    <location>
        <begin position="20"/>
        <end position="149"/>
    </location>
</feature>
<name>A0AAW1UQ89_9CUCU</name>
<evidence type="ECO:0000313" key="3">
    <source>
        <dbReference type="EMBL" id="KAK9884993.1"/>
    </source>
</evidence>
<dbReference type="InterPro" id="IPR045357">
    <property type="entry name" value="Aminopeptidase_N-like_N"/>
</dbReference>
<dbReference type="SUPFAM" id="SSF63737">
    <property type="entry name" value="Leukotriene A4 hydrolase N-terminal domain"/>
    <property type="match status" value="1"/>
</dbReference>
<dbReference type="GO" id="GO:0006508">
    <property type="term" value="P:proteolysis"/>
    <property type="evidence" value="ECO:0007669"/>
    <property type="project" value="TreeGrafter"/>
</dbReference>
<dbReference type="GO" id="GO:0005615">
    <property type="term" value="C:extracellular space"/>
    <property type="evidence" value="ECO:0007669"/>
    <property type="project" value="TreeGrafter"/>
</dbReference>